<dbReference type="EMBL" id="CM042011">
    <property type="protein sequence ID" value="KAI3766682.1"/>
    <property type="molecule type" value="Genomic_DNA"/>
</dbReference>
<gene>
    <name evidence="1" type="ORF">L2E82_16751</name>
</gene>
<proteinExistence type="predicted"/>
<name>A0ACB9F6F0_CICIN</name>
<keyword evidence="2" id="KW-1185">Reference proteome</keyword>
<organism evidence="1 2">
    <name type="scientific">Cichorium intybus</name>
    <name type="common">Chicory</name>
    <dbReference type="NCBI Taxonomy" id="13427"/>
    <lineage>
        <taxon>Eukaryota</taxon>
        <taxon>Viridiplantae</taxon>
        <taxon>Streptophyta</taxon>
        <taxon>Embryophyta</taxon>
        <taxon>Tracheophyta</taxon>
        <taxon>Spermatophyta</taxon>
        <taxon>Magnoliopsida</taxon>
        <taxon>eudicotyledons</taxon>
        <taxon>Gunneridae</taxon>
        <taxon>Pentapetalae</taxon>
        <taxon>asterids</taxon>
        <taxon>campanulids</taxon>
        <taxon>Asterales</taxon>
        <taxon>Asteraceae</taxon>
        <taxon>Cichorioideae</taxon>
        <taxon>Cichorieae</taxon>
        <taxon>Cichoriinae</taxon>
        <taxon>Cichorium</taxon>
    </lineage>
</organism>
<protein>
    <submittedName>
        <fullName evidence="1">Uncharacterized protein</fullName>
    </submittedName>
</protein>
<accession>A0ACB9F6F0</accession>
<evidence type="ECO:0000313" key="1">
    <source>
        <dbReference type="EMBL" id="KAI3766682.1"/>
    </source>
</evidence>
<reference evidence="1 2" key="2">
    <citation type="journal article" date="2022" name="Mol. Ecol. Resour.">
        <title>The genomes of chicory, endive, great burdock and yacon provide insights into Asteraceae paleo-polyploidization history and plant inulin production.</title>
        <authorList>
            <person name="Fan W."/>
            <person name="Wang S."/>
            <person name="Wang H."/>
            <person name="Wang A."/>
            <person name="Jiang F."/>
            <person name="Liu H."/>
            <person name="Zhao H."/>
            <person name="Xu D."/>
            <person name="Zhang Y."/>
        </authorList>
    </citation>
    <scope>NUCLEOTIDE SEQUENCE [LARGE SCALE GENOMIC DNA]</scope>
    <source>
        <strain evidence="2">cv. Punajuju</strain>
        <tissue evidence="1">Leaves</tissue>
    </source>
</reference>
<sequence>MLQVSSQIARRNGLQRILNLLKKNIGFKLRVLAQNYPDTPGLSIKDLWQLDDRTIVFVANPTFGKVSISVLPFKLRGRIAAMILVWQYEERSGYEYWKGLSWGMVPLLLRGAFCACAWHFFYNSESLEVWVAIQGALMVIGNATMCIAAYRIYK</sequence>
<dbReference type="Proteomes" id="UP001055811">
    <property type="component" value="Linkage Group LG03"/>
</dbReference>
<comment type="caution">
    <text evidence="1">The sequence shown here is derived from an EMBL/GenBank/DDBJ whole genome shotgun (WGS) entry which is preliminary data.</text>
</comment>
<reference evidence="2" key="1">
    <citation type="journal article" date="2022" name="Mol. Ecol. Resour.">
        <title>The genomes of chicory, endive, great burdock and yacon provide insights into Asteraceae palaeo-polyploidization history and plant inulin production.</title>
        <authorList>
            <person name="Fan W."/>
            <person name="Wang S."/>
            <person name="Wang H."/>
            <person name="Wang A."/>
            <person name="Jiang F."/>
            <person name="Liu H."/>
            <person name="Zhao H."/>
            <person name="Xu D."/>
            <person name="Zhang Y."/>
        </authorList>
    </citation>
    <scope>NUCLEOTIDE SEQUENCE [LARGE SCALE GENOMIC DNA]</scope>
    <source>
        <strain evidence="2">cv. Punajuju</strain>
    </source>
</reference>
<evidence type="ECO:0000313" key="2">
    <source>
        <dbReference type="Proteomes" id="UP001055811"/>
    </source>
</evidence>